<accession>A0ABR5PLB2</accession>
<dbReference type="Proteomes" id="UP000051217">
    <property type="component" value="Unassembled WGS sequence"/>
</dbReference>
<gene>
    <name evidence="1" type="ORF">FC65_GL001655</name>
</gene>
<sequence length="51" mass="5700">MIVIGTKLKNSITVGDKVNLFNKTKGIIRDNQVTKPVAKMVQRIKLIVGMF</sequence>
<comment type="caution">
    <text evidence="1">The sequence shown here is derived from an EMBL/GenBank/DDBJ whole genome shotgun (WGS) entry which is preliminary data.</text>
</comment>
<name>A0ABR5PLB2_9LACO</name>
<proteinExistence type="predicted"/>
<evidence type="ECO:0000313" key="2">
    <source>
        <dbReference type="Proteomes" id="UP000051217"/>
    </source>
</evidence>
<organism evidence="1 2">
    <name type="scientific">Ligilactobacillus acidipiscis DSM 15836</name>
    <dbReference type="NCBI Taxonomy" id="1423716"/>
    <lineage>
        <taxon>Bacteria</taxon>
        <taxon>Bacillati</taxon>
        <taxon>Bacillota</taxon>
        <taxon>Bacilli</taxon>
        <taxon>Lactobacillales</taxon>
        <taxon>Lactobacillaceae</taxon>
        <taxon>Ligilactobacillus</taxon>
    </lineage>
</organism>
<reference evidence="1 2" key="1">
    <citation type="journal article" date="2015" name="Genome Announc.">
        <title>Expanding the biotechnology potential of lactobacilli through comparative genomics of 213 strains and associated genera.</title>
        <authorList>
            <person name="Sun Z."/>
            <person name="Harris H.M."/>
            <person name="McCann A."/>
            <person name="Guo C."/>
            <person name="Argimon S."/>
            <person name="Zhang W."/>
            <person name="Yang X."/>
            <person name="Jeffery I.B."/>
            <person name="Cooney J.C."/>
            <person name="Kagawa T.F."/>
            <person name="Liu W."/>
            <person name="Song Y."/>
            <person name="Salvetti E."/>
            <person name="Wrobel A."/>
            <person name="Rasinkangas P."/>
            <person name="Parkhill J."/>
            <person name="Rea M.C."/>
            <person name="O'Sullivan O."/>
            <person name="Ritari J."/>
            <person name="Douillard F.P."/>
            <person name="Paul Ross R."/>
            <person name="Yang R."/>
            <person name="Briner A.E."/>
            <person name="Felis G.E."/>
            <person name="de Vos W.M."/>
            <person name="Barrangou R."/>
            <person name="Klaenhammer T.R."/>
            <person name="Caufield P.W."/>
            <person name="Cui Y."/>
            <person name="Zhang H."/>
            <person name="O'Toole P.W."/>
        </authorList>
    </citation>
    <scope>NUCLEOTIDE SEQUENCE [LARGE SCALE GENOMIC DNA]</scope>
    <source>
        <strain evidence="1 2">DSM 15836</strain>
    </source>
</reference>
<evidence type="ECO:0000313" key="1">
    <source>
        <dbReference type="EMBL" id="KRM28672.1"/>
    </source>
</evidence>
<keyword evidence="2" id="KW-1185">Reference proteome</keyword>
<dbReference type="EMBL" id="AZFI01000046">
    <property type="protein sequence ID" value="KRM28672.1"/>
    <property type="molecule type" value="Genomic_DNA"/>
</dbReference>
<protein>
    <submittedName>
        <fullName evidence="1">Uncharacterized protein</fullName>
    </submittedName>
</protein>